<evidence type="ECO:0000256" key="1">
    <source>
        <dbReference type="ARBA" id="ARBA00022723"/>
    </source>
</evidence>
<keyword evidence="3" id="KW-0805">Transcription regulation</keyword>
<dbReference type="PANTHER" id="PTHR47660:SF2">
    <property type="entry name" value="TRANSCRIPTION FACTOR WITH C2H2 AND ZN(2)-CYS(6) DNA BINDING DOMAIN (EUROFUNG)"/>
    <property type="match status" value="1"/>
</dbReference>
<keyword evidence="7" id="KW-1185">Reference proteome</keyword>
<proteinExistence type="predicted"/>
<protein>
    <recommendedName>
        <fullName evidence="8">Transcription factor domain-containing protein</fullName>
    </recommendedName>
</protein>
<dbReference type="EMBL" id="JAQJAE010000001">
    <property type="protein sequence ID" value="KAJ5617969.1"/>
    <property type="molecule type" value="Genomic_DNA"/>
</dbReference>
<evidence type="ECO:0000256" key="2">
    <source>
        <dbReference type="ARBA" id="ARBA00022833"/>
    </source>
</evidence>
<keyword evidence="4" id="KW-0804">Transcription</keyword>
<gene>
    <name evidence="6" type="ORF">N7537_003083</name>
</gene>
<dbReference type="Proteomes" id="UP001213799">
    <property type="component" value="Unassembled WGS sequence"/>
</dbReference>
<dbReference type="PANTHER" id="PTHR47660">
    <property type="entry name" value="TRANSCRIPTION FACTOR WITH C2H2 AND ZN(2)-CYS(6) DNA BINDING DOMAIN (EUROFUNG)-RELATED-RELATED"/>
    <property type="match status" value="1"/>
</dbReference>
<name>A0AAD6H9D1_9EURO</name>
<evidence type="ECO:0000256" key="4">
    <source>
        <dbReference type="ARBA" id="ARBA00023163"/>
    </source>
</evidence>
<organism evidence="6 7">
    <name type="scientific">Penicillium hordei</name>
    <dbReference type="NCBI Taxonomy" id="40994"/>
    <lineage>
        <taxon>Eukaryota</taxon>
        <taxon>Fungi</taxon>
        <taxon>Dikarya</taxon>
        <taxon>Ascomycota</taxon>
        <taxon>Pezizomycotina</taxon>
        <taxon>Eurotiomycetes</taxon>
        <taxon>Eurotiomycetidae</taxon>
        <taxon>Eurotiales</taxon>
        <taxon>Aspergillaceae</taxon>
        <taxon>Penicillium</taxon>
    </lineage>
</organism>
<evidence type="ECO:0000256" key="5">
    <source>
        <dbReference type="ARBA" id="ARBA00023242"/>
    </source>
</evidence>
<evidence type="ECO:0000313" key="6">
    <source>
        <dbReference type="EMBL" id="KAJ5617969.1"/>
    </source>
</evidence>
<keyword evidence="2" id="KW-0862">Zinc</keyword>
<evidence type="ECO:0000313" key="7">
    <source>
        <dbReference type="Proteomes" id="UP001213799"/>
    </source>
</evidence>
<dbReference type="RefSeq" id="XP_056759136.1">
    <property type="nucleotide sequence ID" value="XM_056894141.1"/>
</dbReference>
<keyword evidence="1" id="KW-0479">Metal-binding</keyword>
<reference evidence="6" key="2">
    <citation type="submission" date="2023-01" db="EMBL/GenBank/DDBJ databases">
        <authorList>
            <person name="Petersen C."/>
        </authorList>
    </citation>
    <scope>NUCLEOTIDE SEQUENCE</scope>
    <source>
        <strain evidence="6">IBT 12815</strain>
    </source>
</reference>
<dbReference type="AlphaFoldDB" id="A0AAD6H9D1"/>
<dbReference type="GO" id="GO:0046872">
    <property type="term" value="F:metal ion binding"/>
    <property type="evidence" value="ECO:0007669"/>
    <property type="project" value="UniProtKB-KW"/>
</dbReference>
<evidence type="ECO:0000256" key="3">
    <source>
        <dbReference type="ARBA" id="ARBA00023015"/>
    </source>
</evidence>
<dbReference type="GeneID" id="81584383"/>
<accession>A0AAD6H9D1</accession>
<comment type="caution">
    <text evidence="6">The sequence shown here is derived from an EMBL/GenBank/DDBJ whole genome shotgun (WGS) entry which is preliminary data.</text>
</comment>
<sequence length="632" mass="70451">MDGYLPTASSSTSLDGGIANDAELQALEGWPLFQCNPVTPSSACVPTVANHVKNLSALLGDGNMIIHEHQPIDSDVAIESLLTSTREKLSASLQGLYKEAQELYGLRGRNNGKLDHNGASVLTLPSPPVWEFLFCACLRYCEPYYPFIPTATLKINERMEGRNTILPSILLLLMLSIGAMAAGESEISPKIAHGLVEICRISLRRLIEQDIKLASNHEVSQCALLNIIASAWSGDKWQMDIAHYQKSMFLEMHLKAEHHVHRDAQVARLEGSDNVAHSWEIWKEQERANRTSLNTPIPSLDATWNAQSINHWIEGIPSSSGHIIIPPSLDDWIRWFSDTNDISSATHISPITLRLLLCDLQNQVIYLRANIDKSQGPGQTYRNPQNLSIVLIPVQMQSVQELLRKWYDLAKTHRPSKKICPATASNMILYHLIMLNAVVSFPQIEHLARSSPENDTGSKSPRFHGFKQPHHLENTREIYFHCGQVLRHVQSIPEPTRPPWWAGSVYRIALIAWANGMVCTGVDDVHHEGDIDTQTTLFLDALPPDHASIMAYLNHQGGIPAFSGSNGAMVLLGNSVGVIRYCAHFLNTNIKASVTLGIHRKLLAMAQRWESETPQYLGSGWRPHAFHDDMTI</sequence>
<keyword evidence="5" id="KW-0539">Nucleus</keyword>
<evidence type="ECO:0008006" key="8">
    <source>
        <dbReference type="Google" id="ProtNLM"/>
    </source>
</evidence>
<reference evidence="6" key="1">
    <citation type="journal article" date="2023" name="IMA Fungus">
        <title>Comparative genomic study of the Penicillium genus elucidates a diverse pangenome and 15 lateral gene transfer events.</title>
        <authorList>
            <person name="Petersen C."/>
            <person name="Sorensen T."/>
            <person name="Nielsen M.R."/>
            <person name="Sondergaard T.E."/>
            <person name="Sorensen J.L."/>
            <person name="Fitzpatrick D.A."/>
            <person name="Frisvad J.C."/>
            <person name="Nielsen K.L."/>
        </authorList>
    </citation>
    <scope>NUCLEOTIDE SEQUENCE</scope>
    <source>
        <strain evidence="6">IBT 12815</strain>
    </source>
</reference>